<evidence type="ECO:0000313" key="9">
    <source>
        <dbReference type="EMBL" id="SUZ76281.1"/>
    </source>
</evidence>
<evidence type="ECO:0000256" key="8">
    <source>
        <dbReference type="SAM" id="Phobius"/>
    </source>
</evidence>
<evidence type="ECO:0000256" key="2">
    <source>
        <dbReference type="ARBA" id="ARBA00022448"/>
    </source>
</evidence>
<keyword evidence="7 8" id="KW-0472">Membrane</keyword>
<dbReference type="Pfam" id="PF04143">
    <property type="entry name" value="Sulf_transp"/>
    <property type="match status" value="1"/>
</dbReference>
<feature type="transmembrane region" description="Helical" evidence="8">
    <location>
        <begin position="390"/>
        <end position="409"/>
    </location>
</feature>
<keyword evidence="3" id="KW-1003">Cell membrane</keyword>
<proteinExistence type="predicted"/>
<accession>A0A381QAD0</accession>
<feature type="transmembrane region" description="Helical" evidence="8">
    <location>
        <begin position="7"/>
        <end position="29"/>
    </location>
</feature>
<evidence type="ECO:0000256" key="1">
    <source>
        <dbReference type="ARBA" id="ARBA00004429"/>
    </source>
</evidence>
<evidence type="ECO:0000256" key="5">
    <source>
        <dbReference type="ARBA" id="ARBA00022692"/>
    </source>
</evidence>
<evidence type="ECO:0000256" key="7">
    <source>
        <dbReference type="ARBA" id="ARBA00023136"/>
    </source>
</evidence>
<feature type="transmembrane region" description="Helical" evidence="8">
    <location>
        <begin position="253"/>
        <end position="273"/>
    </location>
</feature>
<keyword evidence="5 8" id="KW-0812">Transmembrane</keyword>
<dbReference type="GO" id="GO:0005886">
    <property type="term" value="C:plasma membrane"/>
    <property type="evidence" value="ECO:0007669"/>
    <property type="project" value="UniProtKB-SubCell"/>
</dbReference>
<dbReference type="EMBL" id="UINC01001272">
    <property type="protein sequence ID" value="SUZ76281.1"/>
    <property type="molecule type" value="Genomic_DNA"/>
</dbReference>
<keyword evidence="2" id="KW-0813">Transport</keyword>
<feature type="transmembrane region" description="Helical" evidence="8">
    <location>
        <begin position="144"/>
        <end position="164"/>
    </location>
</feature>
<protein>
    <submittedName>
        <fullName evidence="9">Uncharacterized protein</fullName>
    </submittedName>
</protein>
<keyword evidence="6 8" id="KW-1133">Transmembrane helix</keyword>
<evidence type="ECO:0000256" key="3">
    <source>
        <dbReference type="ARBA" id="ARBA00022475"/>
    </source>
</evidence>
<feature type="transmembrane region" description="Helical" evidence="8">
    <location>
        <begin position="35"/>
        <end position="53"/>
    </location>
</feature>
<dbReference type="PANTHER" id="PTHR30574:SF1">
    <property type="entry name" value="SULPHUR TRANSPORT DOMAIN-CONTAINING PROTEIN"/>
    <property type="match status" value="1"/>
</dbReference>
<comment type="subcellular location">
    <subcellularLocation>
        <location evidence="1">Cell inner membrane</location>
        <topology evidence="1">Multi-pass membrane protein</topology>
    </subcellularLocation>
</comment>
<evidence type="ECO:0000256" key="4">
    <source>
        <dbReference type="ARBA" id="ARBA00022519"/>
    </source>
</evidence>
<organism evidence="9">
    <name type="scientific">marine metagenome</name>
    <dbReference type="NCBI Taxonomy" id="408172"/>
    <lineage>
        <taxon>unclassified sequences</taxon>
        <taxon>metagenomes</taxon>
        <taxon>ecological metagenomes</taxon>
    </lineage>
</organism>
<evidence type="ECO:0000256" key="6">
    <source>
        <dbReference type="ARBA" id="ARBA00022989"/>
    </source>
</evidence>
<feature type="transmembrane region" description="Helical" evidence="8">
    <location>
        <begin position="323"/>
        <end position="342"/>
    </location>
</feature>
<feature type="transmembrane region" description="Helical" evidence="8">
    <location>
        <begin position="73"/>
        <end position="90"/>
    </location>
</feature>
<gene>
    <name evidence="9" type="ORF">METZ01_LOCUS29135</name>
</gene>
<feature type="transmembrane region" description="Helical" evidence="8">
    <location>
        <begin position="110"/>
        <end position="132"/>
    </location>
</feature>
<feature type="transmembrane region" description="Helical" evidence="8">
    <location>
        <begin position="184"/>
        <end position="204"/>
    </location>
</feature>
<dbReference type="InterPro" id="IPR007272">
    <property type="entry name" value="Sulf_transp_TsuA/YedE"/>
</dbReference>
<name>A0A381QAD0_9ZZZZ</name>
<sequence>MTDERVSVNTILALTAWAAAAVVYVVARAQDTEFAMFWVFGLAFGFVLQRARFCFASAFRDIFLLGHARNMKGLLLGLAVGSVGFALVMSRQVPLTGLGIYPPSANVLPLGIHTGLGGLLFGVGMVLAGGCVSGSIYRMGEGYVASWVAFAGVMGGLLVSAYTWNWWWEAHIATAPRMWLPHWLGHPGALVVTLLGLAAVYLWVVSIEHRAGVVVPPVSGGRPQASSQPTANTQTESVADDLRLTLRQLFVQGWPVLPAGAVLGGLNVLLFTAREPWGFTGEVSRWSIAMASIVDVAPGPLAGVESLPGCVLVPSDGLFFNHMLFLVFGMFFGSFAAALGAGEFKVRLPRRPVRYAQSLGGGVIMGYGAGIGMGCTIGAFFSAIPSLAVNGWVFGAFLALGAWIGTHIIQRIE</sequence>
<keyword evidence="4" id="KW-0997">Cell inner membrane</keyword>
<dbReference type="AlphaFoldDB" id="A0A381QAD0"/>
<feature type="transmembrane region" description="Helical" evidence="8">
    <location>
        <begin position="363"/>
        <end position="384"/>
    </location>
</feature>
<dbReference type="PANTHER" id="PTHR30574">
    <property type="entry name" value="INNER MEMBRANE PROTEIN YEDE"/>
    <property type="match status" value="1"/>
</dbReference>
<reference evidence="9" key="1">
    <citation type="submission" date="2018-05" db="EMBL/GenBank/DDBJ databases">
        <authorList>
            <person name="Lanie J.A."/>
            <person name="Ng W.-L."/>
            <person name="Kazmierczak K.M."/>
            <person name="Andrzejewski T.M."/>
            <person name="Davidsen T.M."/>
            <person name="Wayne K.J."/>
            <person name="Tettelin H."/>
            <person name="Glass J.I."/>
            <person name="Rusch D."/>
            <person name="Podicherti R."/>
            <person name="Tsui H.-C.T."/>
            <person name="Winkler M.E."/>
        </authorList>
    </citation>
    <scope>NUCLEOTIDE SEQUENCE</scope>
</reference>